<keyword evidence="1" id="KW-0472">Membrane</keyword>
<dbReference type="AlphaFoldDB" id="A0A0G1KPI5"/>
<protein>
    <submittedName>
        <fullName evidence="2">Uncharacterized protein</fullName>
    </submittedName>
</protein>
<evidence type="ECO:0000313" key="2">
    <source>
        <dbReference type="EMBL" id="KKT85395.1"/>
    </source>
</evidence>
<dbReference type="Proteomes" id="UP000034797">
    <property type="component" value="Unassembled WGS sequence"/>
</dbReference>
<name>A0A0G1KPI5_9BACT</name>
<organism evidence="2 3">
    <name type="scientific">Candidatus Collierbacteria bacterium GW2011_GWA2_44_99</name>
    <dbReference type="NCBI Taxonomy" id="1618380"/>
    <lineage>
        <taxon>Bacteria</taxon>
        <taxon>Candidatus Collieribacteriota</taxon>
    </lineage>
</organism>
<evidence type="ECO:0000313" key="3">
    <source>
        <dbReference type="Proteomes" id="UP000034797"/>
    </source>
</evidence>
<accession>A0A0G1KPI5</accession>
<keyword evidence="1" id="KW-0812">Transmembrane</keyword>
<sequence length="266" mass="28936">MTETKIVGYKKIFGLVLPDWVNEEIIRRGVAGLLSSVVMLLVLIFVVWPNFDTITSKNSELSKAKKDLEVLLGSSQGLERIKTELSEPNQKRILVAMPTQYSPETAIFLLRKISADTGVSIVSYSLPAGVLLNSAPTLGSVASSQMVEFVAYPVRITVAAPVEALLAFISKVESSLPFGVISDLNLQEVTKLSRSSTNKAVQMAIEIRYFQSILKSVNLNKIQTLTPENLKLAKELVDYNLLTVPEESVPEMSGLPASGSGSVFGF</sequence>
<feature type="transmembrane region" description="Helical" evidence="1">
    <location>
        <begin position="30"/>
        <end position="51"/>
    </location>
</feature>
<dbReference type="Pfam" id="PF10741">
    <property type="entry name" value="T2SSM_b"/>
    <property type="match status" value="1"/>
</dbReference>
<gene>
    <name evidence="2" type="ORF">UW84_C0033G0009</name>
</gene>
<evidence type="ECO:0000256" key="1">
    <source>
        <dbReference type="SAM" id="Phobius"/>
    </source>
</evidence>
<reference evidence="2 3" key="1">
    <citation type="journal article" date="2015" name="Nature">
        <title>rRNA introns, odd ribosomes, and small enigmatic genomes across a large radiation of phyla.</title>
        <authorList>
            <person name="Brown C.T."/>
            <person name="Hug L.A."/>
            <person name="Thomas B.C."/>
            <person name="Sharon I."/>
            <person name="Castelle C.J."/>
            <person name="Singh A."/>
            <person name="Wilkins M.J."/>
            <person name="Williams K.H."/>
            <person name="Banfield J.F."/>
        </authorList>
    </citation>
    <scope>NUCLEOTIDE SEQUENCE [LARGE SCALE GENOMIC DNA]</scope>
</reference>
<dbReference type="EMBL" id="LCJW01000033">
    <property type="protein sequence ID" value="KKT85395.1"/>
    <property type="molecule type" value="Genomic_DNA"/>
</dbReference>
<proteinExistence type="predicted"/>
<dbReference type="InterPro" id="IPR034756">
    <property type="entry name" value="T2SSM_b"/>
</dbReference>
<comment type="caution">
    <text evidence="2">The sequence shown here is derived from an EMBL/GenBank/DDBJ whole genome shotgun (WGS) entry which is preliminary data.</text>
</comment>
<keyword evidence="1" id="KW-1133">Transmembrane helix</keyword>